<evidence type="ECO:0000256" key="5">
    <source>
        <dbReference type="ARBA" id="ARBA00022552"/>
    </source>
</evidence>
<keyword evidence="13" id="KW-1185">Reference proteome</keyword>
<feature type="compositionally biased region" description="Polar residues" evidence="11">
    <location>
        <begin position="23"/>
        <end position="34"/>
    </location>
</feature>
<dbReference type="PANTHER" id="PTHR21738:SF0">
    <property type="entry name" value="RIBOSOMAL RNA PROCESSING PROTEIN 36 HOMOLOG"/>
    <property type="match status" value="1"/>
</dbReference>
<organism evidence="12 13">
    <name type="scientific">Lophiotrema nucula</name>
    <dbReference type="NCBI Taxonomy" id="690887"/>
    <lineage>
        <taxon>Eukaryota</taxon>
        <taxon>Fungi</taxon>
        <taxon>Dikarya</taxon>
        <taxon>Ascomycota</taxon>
        <taxon>Pezizomycotina</taxon>
        <taxon>Dothideomycetes</taxon>
        <taxon>Pleosporomycetidae</taxon>
        <taxon>Pleosporales</taxon>
        <taxon>Lophiotremataceae</taxon>
        <taxon>Lophiotrema</taxon>
    </lineage>
</organism>
<dbReference type="AlphaFoldDB" id="A0A6A5ZH57"/>
<evidence type="ECO:0000256" key="7">
    <source>
        <dbReference type="ARBA" id="ARBA00023242"/>
    </source>
</evidence>
<dbReference type="PANTHER" id="PTHR21738">
    <property type="entry name" value="RIBOSOMAL RNA PROCESSING PROTEIN 36 HOMOLOG"/>
    <property type="match status" value="1"/>
</dbReference>
<comment type="similarity">
    <text evidence="2 10">Belongs to the RRP36 family.</text>
</comment>
<reference evidence="12" key="1">
    <citation type="journal article" date="2020" name="Stud. Mycol.">
        <title>101 Dothideomycetes genomes: a test case for predicting lifestyles and emergence of pathogens.</title>
        <authorList>
            <person name="Haridas S."/>
            <person name="Albert R."/>
            <person name="Binder M."/>
            <person name="Bloem J."/>
            <person name="Labutti K."/>
            <person name="Salamov A."/>
            <person name="Andreopoulos B."/>
            <person name="Baker S."/>
            <person name="Barry K."/>
            <person name="Bills G."/>
            <person name="Bluhm B."/>
            <person name="Cannon C."/>
            <person name="Castanera R."/>
            <person name="Culley D."/>
            <person name="Daum C."/>
            <person name="Ezra D."/>
            <person name="Gonzalez J."/>
            <person name="Henrissat B."/>
            <person name="Kuo A."/>
            <person name="Liang C."/>
            <person name="Lipzen A."/>
            <person name="Lutzoni F."/>
            <person name="Magnuson J."/>
            <person name="Mondo S."/>
            <person name="Nolan M."/>
            <person name="Ohm R."/>
            <person name="Pangilinan J."/>
            <person name="Park H.-J."/>
            <person name="Ramirez L."/>
            <person name="Alfaro M."/>
            <person name="Sun H."/>
            <person name="Tritt A."/>
            <person name="Yoshinaga Y."/>
            <person name="Zwiers L.-H."/>
            <person name="Turgeon B."/>
            <person name="Goodwin S."/>
            <person name="Spatafora J."/>
            <person name="Crous P."/>
            <person name="Grigoriev I."/>
        </authorList>
    </citation>
    <scope>NUCLEOTIDE SEQUENCE</scope>
    <source>
        <strain evidence="12">CBS 627.86</strain>
    </source>
</reference>
<evidence type="ECO:0000256" key="6">
    <source>
        <dbReference type="ARBA" id="ARBA00023054"/>
    </source>
</evidence>
<proteinExistence type="inferred from homology"/>
<evidence type="ECO:0000256" key="2">
    <source>
        <dbReference type="ARBA" id="ARBA00009418"/>
    </source>
</evidence>
<comment type="subcellular location">
    <subcellularLocation>
        <location evidence="1 10">Nucleus</location>
        <location evidence="1 10">Nucleolus</location>
    </subcellularLocation>
</comment>
<dbReference type="EMBL" id="ML977316">
    <property type="protein sequence ID" value="KAF2118812.1"/>
    <property type="molecule type" value="Genomic_DNA"/>
</dbReference>
<feature type="compositionally biased region" description="Basic and acidic residues" evidence="11">
    <location>
        <begin position="323"/>
        <end position="337"/>
    </location>
</feature>
<feature type="compositionally biased region" description="Basic and acidic residues" evidence="11">
    <location>
        <begin position="95"/>
        <end position="111"/>
    </location>
</feature>
<accession>A0A6A5ZH57</accession>
<protein>
    <recommendedName>
        <fullName evidence="10">rRNA biogenesis protein RRP36</fullName>
    </recommendedName>
</protein>
<keyword evidence="4 10" id="KW-0690">Ribosome biogenesis</keyword>
<keyword evidence="7 10" id="KW-0539">Nucleus</keyword>
<evidence type="ECO:0000256" key="10">
    <source>
        <dbReference type="RuleBase" id="RU368027"/>
    </source>
</evidence>
<evidence type="ECO:0000256" key="4">
    <source>
        <dbReference type="ARBA" id="ARBA00022517"/>
    </source>
</evidence>
<dbReference type="GO" id="GO:0000462">
    <property type="term" value="P:maturation of SSU-rRNA from tricistronic rRNA transcript (SSU-rRNA, 5.8S rRNA, LSU-rRNA)"/>
    <property type="evidence" value="ECO:0007669"/>
    <property type="project" value="TreeGrafter"/>
</dbReference>
<evidence type="ECO:0000313" key="12">
    <source>
        <dbReference type="EMBL" id="KAF2118812.1"/>
    </source>
</evidence>
<keyword evidence="5 10" id="KW-0698">rRNA processing</keyword>
<evidence type="ECO:0000256" key="11">
    <source>
        <dbReference type="SAM" id="MobiDB-lite"/>
    </source>
</evidence>
<dbReference type="GO" id="GO:0030686">
    <property type="term" value="C:90S preribosome"/>
    <property type="evidence" value="ECO:0007669"/>
    <property type="project" value="TreeGrafter"/>
</dbReference>
<comment type="function">
    <text evidence="9 10">Component of the 90S pre-ribosome involved in the maturation of rRNAs. Required for early cleavages of the pre-RNAs in the 40S ribosomal subunit maturation pathway.</text>
</comment>
<feature type="region of interest" description="Disordered" evidence="11">
    <location>
        <begin position="1"/>
        <end position="205"/>
    </location>
</feature>
<feature type="compositionally biased region" description="Basic and acidic residues" evidence="11">
    <location>
        <begin position="254"/>
        <end position="277"/>
    </location>
</feature>
<keyword evidence="6" id="KW-0175">Coiled coil</keyword>
<comment type="subunit">
    <text evidence="3 10">Associates with 90S and pre-40S pre-ribosomal particles.</text>
</comment>
<dbReference type="OrthoDB" id="448446at2759"/>
<name>A0A6A5ZH57_9PLEO</name>
<dbReference type="GO" id="GO:0005730">
    <property type="term" value="C:nucleolus"/>
    <property type="evidence" value="ECO:0007669"/>
    <property type="project" value="UniProtKB-SubCell"/>
</dbReference>
<evidence type="ECO:0000313" key="13">
    <source>
        <dbReference type="Proteomes" id="UP000799770"/>
    </source>
</evidence>
<evidence type="ECO:0000256" key="1">
    <source>
        <dbReference type="ARBA" id="ARBA00004604"/>
    </source>
</evidence>
<evidence type="ECO:0000256" key="3">
    <source>
        <dbReference type="ARBA" id="ARBA00011167"/>
    </source>
</evidence>
<evidence type="ECO:0000256" key="8">
    <source>
        <dbReference type="ARBA" id="ARBA00023274"/>
    </source>
</evidence>
<feature type="region of interest" description="Disordered" evidence="11">
    <location>
        <begin position="253"/>
        <end position="277"/>
    </location>
</feature>
<sequence length="337" mass="38310">MPLSTKLGRKLQATEDDSDDSSNWEVSDRSSPSIIDTGEGADIVSSAEEEQESDGSEDEERYQQRLSNVSFGDLAKAHESMTRKRKRGEPTSAAQDDKLQALRERLRELKAAKGVTGGKSSKSAKATRRQEESDEGMDEDEDADEDEDEDTDGGSESDAAPRSRSSKHAPAVQSSKRAVTRRRNAVEVKKPVSRDPRFDNVAGLRPDESTMKKRYGFLDDYKASEMAELKAAIKKTKNEDEKEKLKRKLLSMESQKKAKDAKEKQQEIAREHKKKEKELVKQGKTPFYLKKSEQKKIALVDRFQNMKSKQRDKVIERRRKKTTARERRNMPSERRAG</sequence>
<dbReference type="InterPro" id="IPR009292">
    <property type="entry name" value="RRP36"/>
</dbReference>
<feature type="region of interest" description="Disordered" evidence="11">
    <location>
        <begin position="301"/>
        <end position="337"/>
    </location>
</feature>
<gene>
    <name evidence="12" type="ORF">BDV96DRAFT_362657</name>
</gene>
<feature type="compositionally biased region" description="Acidic residues" evidence="11">
    <location>
        <begin position="132"/>
        <end position="155"/>
    </location>
</feature>
<keyword evidence="8 10" id="KW-0687">Ribonucleoprotein</keyword>
<dbReference type="Pfam" id="PF06102">
    <property type="entry name" value="RRP36"/>
    <property type="match status" value="1"/>
</dbReference>
<feature type="compositionally biased region" description="Basic and acidic residues" evidence="11">
    <location>
        <begin position="184"/>
        <end position="198"/>
    </location>
</feature>
<evidence type="ECO:0000256" key="9">
    <source>
        <dbReference type="ARBA" id="ARBA00025053"/>
    </source>
</evidence>
<dbReference type="Proteomes" id="UP000799770">
    <property type="component" value="Unassembled WGS sequence"/>
</dbReference>
<feature type="compositionally biased region" description="Acidic residues" evidence="11">
    <location>
        <begin position="47"/>
        <end position="60"/>
    </location>
</feature>